<comment type="function">
    <text evidence="1">May be involved in the biogenesis of curli organelles.</text>
</comment>
<evidence type="ECO:0000256" key="2">
    <source>
        <dbReference type="ARBA" id="ARBA00014031"/>
    </source>
</evidence>
<sequence length="136" mass="14425">MRGYLWLLLWLPAGTLWAAPLTYTPVNPSFGGNPLNGSVLLGEAQAINKYTAPVVTKSPADKLQAFADSLQSAILSRVSSAALRNIINVDGGLIPGTVETQDYIITVTDKGNGVTTISTTDRTTGQTNTFEISTQL</sequence>
<dbReference type="AlphaFoldDB" id="A0A1H9DLP4"/>
<evidence type="ECO:0000313" key="4">
    <source>
        <dbReference type="EMBL" id="SEQ14384.1"/>
    </source>
</evidence>
<dbReference type="Proteomes" id="UP000199233">
    <property type="component" value="Unassembled WGS sequence"/>
</dbReference>
<protein>
    <recommendedName>
        <fullName evidence="2">Curli production assembly/transport component CsgF</fullName>
    </recommendedName>
</protein>
<keyword evidence="5" id="KW-1185">Reference proteome</keyword>
<dbReference type="RefSeq" id="WP_177188872.1">
    <property type="nucleotide sequence ID" value="NZ_FOFS01000004.1"/>
</dbReference>
<dbReference type="STRING" id="489703.SAMN04488038_10486"/>
<reference evidence="4 5" key="1">
    <citation type="submission" date="2016-10" db="EMBL/GenBank/DDBJ databases">
        <authorList>
            <person name="de Groot N.N."/>
        </authorList>
    </citation>
    <scope>NUCLEOTIDE SEQUENCE [LARGE SCALE GENOMIC DNA]</scope>
    <source>
        <strain evidence="4 5">DSM 25927</strain>
    </source>
</reference>
<keyword evidence="3" id="KW-0732">Signal</keyword>
<evidence type="ECO:0000256" key="3">
    <source>
        <dbReference type="ARBA" id="ARBA00022729"/>
    </source>
</evidence>
<dbReference type="Pfam" id="PF10614">
    <property type="entry name" value="CsgF"/>
    <property type="match status" value="1"/>
</dbReference>
<name>A0A1H9DLP4_9GAMM</name>
<dbReference type="EMBL" id="FOFS01000004">
    <property type="protein sequence ID" value="SEQ14384.1"/>
    <property type="molecule type" value="Genomic_DNA"/>
</dbReference>
<accession>A0A1H9DLP4</accession>
<evidence type="ECO:0000256" key="1">
    <source>
        <dbReference type="ARBA" id="ARBA00003989"/>
    </source>
</evidence>
<dbReference type="InterPro" id="IPR018893">
    <property type="entry name" value="T8SS_CsgF"/>
</dbReference>
<proteinExistence type="predicted"/>
<gene>
    <name evidence="4" type="ORF">SAMN04488038_10486</name>
</gene>
<evidence type="ECO:0000313" key="5">
    <source>
        <dbReference type="Proteomes" id="UP000199233"/>
    </source>
</evidence>
<organism evidence="4 5">
    <name type="scientific">Solimonas aquatica</name>
    <dbReference type="NCBI Taxonomy" id="489703"/>
    <lineage>
        <taxon>Bacteria</taxon>
        <taxon>Pseudomonadati</taxon>
        <taxon>Pseudomonadota</taxon>
        <taxon>Gammaproteobacteria</taxon>
        <taxon>Nevskiales</taxon>
        <taxon>Nevskiaceae</taxon>
        <taxon>Solimonas</taxon>
    </lineage>
</organism>